<proteinExistence type="predicted"/>
<dbReference type="STRING" id="1261.HMPREF3195_01625"/>
<protein>
    <submittedName>
        <fullName evidence="1">Uncharacterized protein</fullName>
    </submittedName>
</protein>
<dbReference type="Proteomes" id="UP000070326">
    <property type="component" value="Unassembled WGS sequence"/>
</dbReference>
<sequence length="61" mass="7174">MYHGKIIRFYRPWKSEETSGVPRAHNWKVVQKDKGKYIREKEGGELTKADTIVNRDLIRGS</sequence>
<gene>
    <name evidence="1" type="ORF">HMPREF3195_01625</name>
</gene>
<evidence type="ECO:0000313" key="2">
    <source>
        <dbReference type="Proteomes" id="UP000070326"/>
    </source>
</evidence>
<name>A0A135YND1_9FIRM</name>
<reference evidence="1 2" key="1">
    <citation type="submission" date="2016-02" db="EMBL/GenBank/DDBJ databases">
        <authorList>
            <person name="Wen L."/>
            <person name="He K."/>
            <person name="Yang H."/>
        </authorList>
    </citation>
    <scope>NUCLEOTIDE SEQUENCE [LARGE SCALE GENOMIC DNA]</scope>
    <source>
        <strain evidence="1 2">MJR8628A</strain>
    </source>
</reference>
<dbReference type="AlphaFoldDB" id="A0A135YND1"/>
<dbReference type="RefSeq" id="WP_021935107.1">
    <property type="nucleotide sequence ID" value="NZ_JAWGSK010000001.1"/>
</dbReference>
<organism evidence="1 2">
    <name type="scientific">Peptostreptococcus anaerobius</name>
    <dbReference type="NCBI Taxonomy" id="1261"/>
    <lineage>
        <taxon>Bacteria</taxon>
        <taxon>Bacillati</taxon>
        <taxon>Bacillota</taxon>
        <taxon>Clostridia</taxon>
        <taxon>Peptostreptococcales</taxon>
        <taxon>Peptostreptococcaceae</taxon>
        <taxon>Peptostreptococcus</taxon>
    </lineage>
</organism>
<evidence type="ECO:0000313" key="1">
    <source>
        <dbReference type="EMBL" id="KXI10883.1"/>
    </source>
</evidence>
<dbReference type="EMBL" id="LSQZ01000085">
    <property type="protein sequence ID" value="KXI10883.1"/>
    <property type="molecule type" value="Genomic_DNA"/>
</dbReference>
<dbReference type="PATRIC" id="fig|1261.5.peg.1630"/>
<comment type="caution">
    <text evidence="1">The sequence shown here is derived from an EMBL/GenBank/DDBJ whole genome shotgun (WGS) entry which is preliminary data.</text>
</comment>
<accession>A0A135YND1</accession>